<comment type="caution">
    <text evidence="1">The sequence shown here is derived from an EMBL/GenBank/DDBJ whole genome shotgun (WGS) entry which is preliminary data.</text>
</comment>
<sequence>MKKQKKKKKPKITTLKNKLWKIFSLYIRIKDCLRTTGNPERGYCISCGKLYPIKKLQAGHFMAGRHNSNLFYERGCHAQCVKCNVFLAGNILDYMDAIIKLYGKKIINELRKNEAKRLKFTIKYLEDKIKLYTKKTKKLLEK</sequence>
<dbReference type="Pfam" id="PF05766">
    <property type="entry name" value="NinG"/>
    <property type="match status" value="1"/>
</dbReference>
<dbReference type="AlphaFoldDB" id="A0A0F9J6M6"/>
<dbReference type="EMBL" id="LAZR01018830">
    <property type="protein sequence ID" value="KKL94817.1"/>
    <property type="molecule type" value="Genomic_DNA"/>
</dbReference>
<evidence type="ECO:0000313" key="1">
    <source>
        <dbReference type="EMBL" id="KKL94817.1"/>
    </source>
</evidence>
<organism evidence="1">
    <name type="scientific">marine sediment metagenome</name>
    <dbReference type="NCBI Taxonomy" id="412755"/>
    <lineage>
        <taxon>unclassified sequences</taxon>
        <taxon>metagenomes</taxon>
        <taxon>ecological metagenomes</taxon>
    </lineage>
</organism>
<reference evidence="1" key="1">
    <citation type="journal article" date="2015" name="Nature">
        <title>Complex archaea that bridge the gap between prokaryotes and eukaryotes.</title>
        <authorList>
            <person name="Spang A."/>
            <person name="Saw J.H."/>
            <person name="Jorgensen S.L."/>
            <person name="Zaremba-Niedzwiedzka K."/>
            <person name="Martijn J."/>
            <person name="Lind A.E."/>
            <person name="van Eijk R."/>
            <person name="Schleper C."/>
            <person name="Guy L."/>
            <person name="Ettema T.J."/>
        </authorList>
    </citation>
    <scope>NUCLEOTIDE SEQUENCE</scope>
</reference>
<dbReference type="InterPro" id="IPR008713">
    <property type="entry name" value="Phage_lambda_NinG"/>
</dbReference>
<name>A0A0F9J6M6_9ZZZZ</name>
<gene>
    <name evidence="1" type="ORF">LCGC14_1860870</name>
</gene>
<protein>
    <submittedName>
        <fullName evidence="1">Uncharacterized protein</fullName>
    </submittedName>
</protein>
<proteinExistence type="predicted"/>
<accession>A0A0F9J6M6</accession>